<reference evidence="3" key="1">
    <citation type="submission" date="2020-02" db="EMBL/GenBank/DDBJ databases">
        <authorList>
            <person name="Meier V. D."/>
        </authorList>
    </citation>
    <scope>NUCLEOTIDE SEQUENCE</scope>
    <source>
        <strain evidence="3">AVDCRST_MAG43</strain>
    </source>
</reference>
<dbReference type="PROSITE" id="PS51318">
    <property type="entry name" value="TAT"/>
    <property type="match status" value="1"/>
</dbReference>
<dbReference type="PROSITE" id="PS01040">
    <property type="entry name" value="SBP_BACTERIAL_5"/>
    <property type="match status" value="1"/>
</dbReference>
<feature type="domain" description="Solute-binding protein family 5" evidence="2">
    <location>
        <begin position="141"/>
        <end position="542"/>
    </location>
</feature>
<evidence type="ECO:0000313" key="3">
    <source>
        <dbReference type="EMBL" id="CAA9543763.1"/>
    </source>
</evidence>
<dbReference type="Pfam" id="PF00496">
    <property type="entry name" value="SBP_bac_5"/>
    <property type="match status" value="1"/>
</dbReference>
<gene>
    <name evidence="3" type="ORF">AVDCRST_MAG43-389</name>
</gene>
<evidence type="ECO:0000256" key="1">
    <source>
        <dbReference type="SAM" id="SignalP"/>
    </source>
</evidence>
<evidence type="ECO:0000259" key="2">
    <source>
        <dbReference type="Pfam" id="PF00496"/>
    </source>
</evidence>
<keyword evidence="1" id="KW-0732">Signal</keyword>
<dbReference type="AlphaFoldDB" id="A0A6J4UBF0"/>
<proteinExistence type="predicted"/>
<organism evidence="3">
    <name type="scientific">uncultured Thermomicrobiales bacterium</name>
    <dbReference type="NCBI Taxonomy" id="1645740"/>
    <lineage>
        <taxon>Bacteria</taxon>
        <taxon>Pseudomonadati</taxon>
        <taxon>Thermomicrobiota</taxon>
        <taxon>Thermomicrobia</taxon>
        <taxon>Thermomicrobiales</taxon>
        <taxon>environmental samples</taxon>
    </lineage>
</organism>
<dbReference type="InterPro" id="IPR006311">
    <property type="entry name" value="TAT_signal"/>
</dbReference>
<dbReference type="Gene3D" id="3.40.190.10">
    <property type="entry name" value="Periplasmic binding protein-like II"/>
    <property type="match status" value="1"/>
</dbReference>
<dbReference type="InterPro" id="IPR039424">
    <property type="entry name" value="SBP_5"/>
</dbReference>
<feature type="chain" id="PRO_5026833773" evidence="1">
    <location>
        <begin position="29"/>
        <end position="667"/>
    </location>
</feature>
<dbReference type="EMBL" id="CADCWI010000019">
    <property type="protein sequence ID" value="CAA9543763.1"/>
    <property type="molecule type" value="Genomic_DNA"/>
</dbReference>
<dbReference type="GO" id="GO:1904680">
    <property type="term" value="F:peptide transmembrane transporter activity"/>
    <property type="evidence" value="ECO:0007669"/>
    <property type="project" value="TreeGrafter"/>
</dbReference>
<dbReference type="GO" id="GO:0015833">
    <property type="term" value="P:peptide transport"/>
    <property type="evidence" value="ECO:0007669"/>
    <property type="project" value="TreeGrafter"/>
</dbReference>
<dbReference type="PANTHER" id="PTHR30290:SF62">
    <property type="entry name" value="OLIGOPEPTIDE ABC TRANSPORTER, PERIPLASMIC OLIGOPEPTIDE-BINDING PROTEIN"/>
    <property type="match status" value="1"/>
</dbReference>
<dbReference type="SUPFAM" id="SSF53850">
    <property type="entry name" value="Periplasmic binding protein-like II"/>
    <property type="match status" value="1"/>
</dbReference>
<dbReference type="InterPro" id="IPR023765">
    <property type="entry name" value="SBP_5_CS"/>
</dbReference>
<name>A0A6J4UBF0_9BACT</name>
<dbReference type="CDD" id="cd08500">
    <property type="entry name" value="PBP2_NikA_DppA_OppA_like_4"/>
    <property type="match status" value="1"/>
</dbReference>
<accession>A0A6J4UBF0</accession>
<sequence length="667" mass="74589">MTKHSISRRTLVGSAAAAGSAAALGVKAADVAAAPGAVAPSSATTSQDLSAVKYSRVIDTMPAAFQEAPMLKAMVDAGTLPPVAERISEEPLVVEPIEIGQYGGEMRVGDMSTNLGGYDIGYATGGPNHFLRYTPDLTGTEPNIAKSVDVSEDKTTYTLHLRRGMKWSDGKPLTSSDMMFTYEDILMNEELTPSIYTGFRPGDQPFQITAPDEYTIQIKFAVPHPAFLLSNLPHQYGWPRNRALHPRHYLEQFHPKYNPNAAAEATEAGFSTWMERFTDRDDEALNVEIPTLKAMIAVETTPTLVRYQRNPYFWAVDSQGNQLPYLDGAVMERLQDVENYHAKIVTGAYDYAVGNTSVLNYATYEGSAQTAGYRVLRWSSGRGGENFYQLNLNWPDAELRTIHQDVRYRRAMSLAINRQEMNDLLFFGAAVPRQMTVLDTSIYFKQEYADAWAQYDPDQANALLDELGLAWNEDRSARLLPSGKPLKYAFDYFNGEGPKMQILELVSEYWRAIGIDVVGTPVTRQLLAPRIETNKEPMSMWHGDASTDILLPVDRKWVTGKLGDECTIAPLWNAWWQNGGTEGEEPPEWYLDALNTWDKFSETLDPAVADKLLKSQADNLWSIGTVGMTPWPFIVKNTIGNVPETGIHTWDGLFQYPYHPETLFIRQ</sequence>
<dbReference type="Gene3D" id="3.10.105.10">
    <property type="entry name" value="Dipeptide-binding Protein, Domain 3"/>
    <property type="match status" value="1"/>
</dbReference>
<dbReference type="PANTHER" id="PTHR30290">
    <property type="entry name" value="PERIPLASMIC BINDING COMPONENT OF ABC TRANSPORTER"/>
    <property type="match status" value="1"/>
</dbReference>
<dbReference type="InterPro" id="IPR000914">
    <property type="entry name" value="SBP_5_dom"/>
</dbReference>
<feature type="signal peptide" evidence="1">
    <location>
        <begin position="1"/>
        <end position="28"/>
    </location>
</feature>
<protein>
    <submittedName>
        <fullName evidence="3">ABC transporter, substrate-binding protein (Cluster 5, nickel/peptides/opines)</fullName>
    </submittedName>
</protein>